<dbReference type="InterPro" id="IPR010022">
    <property type="entry name" value="XkdX"/>
</dbReference>
<accession>F6DLQ2</accession>
<dbReference type="HOGENOM" id="CLU_195756_3_0_9"/>
<organism evidence="1 2">
    <name type="scientific">Desulforamulus ruminis (strain ATCC 23193 / DSM 2154 / NCIMB 8452 / DL)</name>
    <name type="common">Desulfotomaculum ruminis</name>
    <dbReference type="NCBI Taxonomy" id="696281"/>
    <lineage>
        <taxon>Bacteria</taxon>
        <taxon>Bacillati</taxon>
        <taxon>Bacillota</taxon>
        <taxon>Clostridia</taxon>
        <taxon>Eubacteriales</taxon>
        <taxon>Peptococcaceae</taxon>
        <taxon>Desulforamulus</taxon>
    </lineage>
</organism>
<gene>
    <name evidence="1" type="ordered locus">Desru_3491</name>
</gene>
<dbReference type="Proteomes" id="UP000009234">
    <property type="component" value="Chromosome"/>
</dbReference>
<dbReference type="EMBL" id="CP002780">
    <property type="protein sequence ID" value="AEG61694.1"/>
    <property type="molecule type" value="Genomic_DNA"/>
</dbReference>
<reference evidence="2" key="1">
    <citation type="submission" date="2011-05" db="EMBL/GenBank/DDBJ databases">
        <title>Complete sequence of Desulfotomaculum ruminis DSM 2154.</title>
        <authorList>
            <person name="Lucas S."/>
            <person name="Copeland A."/>
            <person name="Lapidus A."/>
            <person name="Cheng J.-F."/>
            <person name="Goodwin L."/>
            <person name="Pitluck S."/>
            <person name="Lu M."/>
            <person name="Detter J.C."/>
            <person name="Han C."/>
            <person name="Tapia R."/>
            <person name="Land M."/>
            <person name="Hauser L."/>
            <person name="Kyrpides N."/>
            <person name="Ivanova N."/>
            <person name="Mikhailova N."/>
            <person name="Pagani I."/>
            <person name="Stams A.J.M."/>
            <person name="Plugge C.M."/>
            <person name="Muyzer G."/>
            <person name="Kuever J."/>
            <person name="Parshina S.N."/>
            <person name="Ivanova A.E."/>
            <person name="Nazina T.N."/>
            <person name="Brambilla E."/>
            <person name="Spring S."/>
            <person name="Klenk H.-P."/>
            <person name="Woyke T."/>
        </authorList>
    </citation>
    <scope>NUCLEOTIDE SEQUENCE [LARGE SCALE GENOMIC DNA]</scope>
    <source>
        <strain evidence="2">ATCC 23193 / DSM 2154 / NCIB 8452 / DL</strain>
    </source>
</reference>
<evidence type="ECO:0000313" key="2">
    <source>
        <dbReference type="Proteomes" id="UP000009234"/>
    </source>
</evidence>
<dbReference type="STRING" id="696281.Desru_3491"/>
<dbReference type="AlphaFoldDB" id="F6DLQ2"/>
<evidence type="ECO:0000313" key="1">
    <source>
        <dbReference type="EMBL" id="AEG61694.1"/>
    </source>
</evidence>
<sequence length="43" mass="5283">MSHFERVKYYFEKRWAGVDQVRKYVQFNMITGAEFEEITGEVY</sequence>
<protein>
    <submittedName>
        <fullName evidence="1">Phage uncharacterized protein, XkdX family</fullName>
    </submittedName>
</protein>
<dbReference type="OrthoDB" id="2662405at2"/>
<keyword evidence="2" id="KW-1185">Reference proteome</keyword>
<reference evidence="1 2" key="2">
    <citation type="journal article" date="2012" name="Stand. Genomic Sci.">
        <title>Complete genome sequence of the sulfate-reducing firmicute Desulfotomaculum ruminis type strain (DL(T)).</title>
        <authorList>
            <person name="Spring S."/>
            <person name="Visser M."/>
            <person name="Lu M."/>
            <person name="Copeland A."/>
            <person name="Lapidus A."/>
            <person name="Lucas S."/>
            <person name="Cheng J.F."/>
            <person name="Han C."/>
            <person name="Tapia R."/>
            <person name="Goodwin L.A."/>
            <person name="Pitluck S."/>
            <person name="Ivanova N."/>
            <person name="Land M."/>
            <person name="Hauser L."/>
            <person name="Larimer F."/>
            <person name="Rohde M."/>
            <person name="Goker M."/>
            <person name="Detter J.C."/>
            <person name="Kyrpides N.C."/>
            <person name="Woyke T."/>
            <person name="Schaap P.J."/>
            <person name="Plugge C.M."/>
            <person name="Muyzer G."/>
            <person name="Kuever J."/>
            <person name="Pereira I.A."/>
            <person name="Parshina S.N."/>
            <person name="Bernier-Latmani R."/>
            <person name="Stams A.J."/>
            <person name="Klenk H.P."/>
        </authorList>
    </citation>
    <scope>NUCLEOTIDE SEQUENCE [LARGE SCALE GENOMIC DNA]</scope>
    <source>
        <strain evidence="2">ATCC 23193 / DSM 2154 / NCIB 8452 / DL</strain>
    </source>
</reference>
<proteinExistence type="predicted"/>
<dbReference type="RefSeq" id="WP_013843440.1">
    <property type="nucleotide sequence ID" value="NC_015589.1"/>
</dbReference>
<name>F6DLQ2_DESRL</name>
<dbReference type="Pfam" id="PF09693">
    <property type="entry name" value="Phage_XkdX"/>
    <property type="match status" value="1"/>
</dbReference>
<dbReference type="KEGG" id="dru:Desru_3491"/>